<proteinExistence type="predicted"/>
<accession>A0ACC3CHJ9</accession>
<organism evidence="1 2">
    <name type="scientific">Pyropia yezoensis</name>
    <name type="common">Susabi-nori</name>
    <name type="synonym">Porphyra yezoensis</name>
    <dbReference type="NCBI Taxonomy" id="2788"/>
    <lineage>
        <taxon>Eukaryota</taxon>
        <taxon>Rhodophyta</taxon>
        <taxon>Bangiophyceae</taxon>
        <taxon>Bangiales</taxon>
        <taxon>Bangiaceae</taxon>
        <taxon>Pyropia</taxon>
    </lineage>
</organism>
<protein>
    <submittedName>
        <fullName evidence="1">Uncharacterized protein</fullName>
    </submittedName>
</protein>
<keyword evidence="2" id="KW-1185">Reference proteome</keyword>
<evidence type="ECO:0000313" key="2">
    <source>
        <dbReference type="Proteomes" id="UP000798662"/>
    </source>
</evidence>
<evidence type="ECO:0000313" key="1">
    <source>
        <dbReference type="EMBL" id="KAK1869420.1"/>
    </source>
</evidence>
<gene>
    <name evidence="1" type="ORF">I4F81_011896</name>
</gene>
<name>A0ACC3CHJ9_PYRYE</name>
<dbReference type="EMBL" id="CM020620">
    <property type="protein sequence ID" value="KAK1869420.1"/>
    <property type="molecule type" value="Genomic_DNA"/>
</dbReference>
<dbReference type="Proteomes" id="UP000798662">
    <property type="component" value="Chromosome 3"/>
</dbReference>
<comment type="caution">
    <text evidence="1">The sequence shown here is derived from an EMBL/GenBank/DDBJ whole genome shotgun (WGS) entry which is preliminary data.</text>
</comment>
<sequence>MGDELPARITKLDRDKYMSWSMELEHIMRLRGCWSAVVPLTAGSDGDVPRADAADVANVAPVLVSQAGAHAEEQARSLIVLNVKQRHLTTLRRHSTARGARQALEQQFRYRGPARLDNLRRAMAAMKQERNEPIMDYFNRAGDIAWELEALGGGMAEPQLVSALLAGTPPKHEVTVKLLLRVKDLDLDVAMEELCSDEGHHMTGQAGILEQVKPCETVHVMLANGKVRTAHISGKCVLRVAAGKGTINITLKNVLVVAGLTTALVSTAKVVKWMELLPADMRALQDATCPPCITRKMKRAPFATGGPKTTAPLQLIYTATMGKMPGPSTGGNIYKTTVIDAQT</sequence>
<reference evidence="1" key="1">
    <citation type="submission" date="2019-11" db="EMBL/GenBank/DDBJ databases">
        <title>Nori genome reveals adaptations in red seaweeds to the harsh intertidal environment.</title>
        <authorList>
            <person name="Wang D."/>
            <person name="Mao Y."/>
        </authorList>
    </citation>
    <scope>NUCLEOTIDE SEQUENCE</scope>
    <source>
        <tissue evidence="1">Gametophyte</tissue>
    </source>
</reference>